<organism evidence="6 7">
    <name type="scientific">Polyangium fumosum</name>
    <dbReference type="NCBI Taxonomy" id="889272"/>
    <lineage>
        <taxon>Bacteria</taxon>
        <taxon>Pseudomonadati</taxon>
        <taxon>Myxococcota</taxon>
        <taxon>Polyangia</taxon>
        <taxon>Polyangiales</taxon>
        <taxon>Polyangiaceae</taxon>
        <taxon>Polyangium</taxon>
    </lineage>
</organism>
<dbReference type="Proteomes" id="UP000309215">
    <property type="component" value="Unassembled WGS sequence"/>
</dbReference>
<dbReference type="SUPFAM" id="SSF63829">
    <property type="entry name" value="Calcium-dependent phosphotriesterase"/>
    <property type="match status" value="1"/>
</dbReference>
<evidence type="ECO:0000256" key="5">
    <source>
        <dbReference type="SAM" id="SignalP"/>
    </source>
</evidence>
<gene>
    <name evidence="6" type="ORF">E8A74_22895</name>
</gene>
<comment type="caution">
    <text evidence="6">The sequence shown here is derived from an EMBL/GenBank/DDBJ whole genome shotgun (WGS) entry which is preliminary data.</text>
</comment>
<dbReference type="Pfam" id="PF11617">
    <property type="entry name" value="Cu-binding_MopE"/>
    <property type="match status" value="3"/>
</dbReference>
<dbReference type="AlphaFoldDB" id="A0A4U1J908"/>
<feature type="region of interest" description="Disordered" evidence="4">
    <location>
        <begin position="29"/>
        <end position="64"/>
    </location>
</feature>
<dbReference type="InterPro" id="IPR052918">
    <property type="entry name" value="Motility_Chemotaxis_Reg"/>
</dbReference>
<dbReference type="PANTHER" id="PTHR35580">
    <property type="entry name" value="CELL SURFACE GLYCOPROTEIN (S-LAYER PROTEIN)-LIKE PROTEIN"/>
    <property type="match status" value="1"/>
</dbReference>
<feature type="chain" id="PRO_5020961687" evidence="5">
    <location>
        <begin position="20"/>
        <end position="739"/>
    </location>
</feature>
<dbReference type="Gene3D" id="2.120.10.30">
    <property type="entry name" value="TolB, C-terminal domain"/>
    <property type="match status" value="2"/>
</dbReference>
<keyword evidence="1 5" id="KW-0732">Signal</keyword>
<protein>
    <submittedName>
        <fullName evidence="6">DUF4215 domain-containing protein</fullName>
    </submittedName>
</protein>
<proteinExistence type="predicted"/>
<keyword evidence="2" id="KW-0677">Repeat</keyword>
<name>A0A4U1J908_9BACT</name>
<evidence type="ECO:0000313" key="6">
    <source>
        <dbReference type="EMBL" id="TKD04462.1"/>
    </source>
</evidence>
<feature type="compositionally biased region" description="Gly residues" evidence="4">
    <location>
        <begin position="40"/>
        <end position="64"/>
    </location>
</feature>
<evidence type="ECO:0000256" key="3">
    <source>
        <dbReference type="ARBA" id="ARBA00023157"/>
    </source>
</evidence>
<feature type="signal peptide" evidence="5">
    <location>
        <begin position="1"/>
        <end position="19"/>
    </location>
</feature>
<keyword evidence="3" id="KW-1015">Disulfide bond</keyword>
<dbReference type="NCBIfam" id="TIGR02232">
    <property type="entry name" value="myxo_disulf_rpt"/>
    <property type="match status" value="2"/>
</dbReference>
<evidence type="ECO:0000313" key="7">
    <source>
        <dbReference type="Proteomes" id="UP000309215"/>
    </source>
</evidence>
<accession>A0A4U1J908</accession>
<evidence type="ECO:0000256" key="2">
    <source>
        <dbReference type="ARBA" id="ARBA00022737"/>
    </source>
</evidence>
<dbReference type="Pfam" id="PF13948">
    <property type="entry name" value="DUF4215"/>
    <property type="match status" value="1"/>
</dbReference>
<dbReference type="EMBL" id="SSMQ01000024">
    <property type="protein sequence ID" value="TKD04462.1"/>
    <property type="molecule type" value="Genomic_DNA"/>
</dbReference>
<dbReference type="PANTHER" id="PTHR35580:SF1">
    <property type="entry name" value="PHYTASE-LIKE DOMAIN-CONTAINING PROTEIN"/>
    <property type="match status" value="1"/>
</dbReference>
<dbReference type="InterPro" id="IPR011936">
    <property type="entry name" value="Myxo_disulph_rpt"/>
</dbReference>
<dbReference type="InterPro" id="IPR011042">
    <property type="entry name" value="6-blade_b-propeller_TolB-like"/>
</dbReference>
<reference evidence="6 7" key="1">
    <citation type="submission" date="2019-04" db="EMBL/GenBank/DDBJ databases">
        <authorList>
            <person name="Li Y."/>
            <person name="Wang J."/>
        </authorList>
    </citation>
    <scope>NUCLEOTIDE SEQUENCE [LARGE SCALE GENOMIC DNA]</scope>
    <source>
        <strain evidence="6 7">DSM 14668</strain>
    </source>
</reference>
<dbReference type="PROSITE" id="PS50068">
    <property type="entry name" value="LDLRA_2"/>
    <property type="match status" value="1"/>
</dbReference>
<dbReference type="InterPro" id="IPR021655">
    <property type="entry name" value="Put_metal-bd"/>
</dbReference>
<dbReference type="RefSeq" id="WP_136931187.1">
    <property type="nucleotide sequence ID" value="NZ_SSMQ01000024.1"/>
</dbReference>
<dbReference type="SUPFAM" id="SSF101898">
    <property type="entry name" value="NHL repeat"/>
    <property type="match status" value="1"/>
</dbReference>
<evidence type="ECO:0000256" key="1">
    <source>
        <dbReference type="ARBA" id="ARBA00022729"/>
    </source>
</evidence>
<sequence length="739" mass="72707">MIGTTRTSLLLLLSAAALAGTAGCSDDAPLPLGTSSSTTGSGGMGGMGGSGGTGMGGSGGTGMGGSGGVGGTMSVCGNGVVEEEACDDGNSTPGDGCNDCIVEEGWECGAPCTPICGDGLVKGAESCDDGNKNPGDGCSDACATEAGYQCTGEPSACCAPQTEICDGMDNDCNGVPDEGCDCVDGTTQPCYMGPPGTENVGICVGGDQTCANGTWGACVGEVLPAMEVCDGLDQDCDGTPDDSVGCICMPGTTLNCYTGPMNTENVGQCKGGTQTCAADGKSYGPCLGQILPAPENCATPVDDDCNGAAPACTGAHVVSKGFGDASAQQGLAIAVDAMGNVLVAGNFTGTIDFGGGTLTSTDAVDVFVAKFTAQGNHVWSKAYGGTGDQTATGLAVDAQGNAFVTGNFANAINIGATTLTSAGADDFFVAKLDAAGNELFAKGFGATFTQTSSGVAVDGAGNVVVTGAFSGTFSWGMTMLTGAGNLDVYVAKMDNAGNPLWAKGFGSAQNQQGLDVATDAAGNVIIVGAMENVADFGGGQFVSAGGEDVFVAKFSPAGNHLFSQRFGDASAQRALAVAADPSGNMLVTGQYAGTIDLGGGMYTSVGADDGFVVKFDPNGAHAWSKSFGAVSAQRGKDIATDAFGNVLITGEFFSTLSFGGNTIATAGMADAFVVKLSPTGTQVWLRGFGNNQNDRGESVAVDAAGAPWFTGSFIGNVNFGGGALAGGAADNVYLLGLAP</sequence>
<dbReference type="InterPro" id="IPR002172">
    <property type="entry name" value="LDrepeatLR_classA_rpt"/>
</dbReference>
<dbReference type="OrthoDB" id="9811934at2"/>
<keyword evidence="7" id="KW-1185">Reference proteome</keyword>
<evidence type="ECO:0000256" key="4">
    <source>
        <dbReference type="SAM" id="MobiDB-lite"/>
    </source>
</evidence>
<dbReference type="PROSITE" id="PS51257">
    <property type="entry name" value="PROKAR_LIPOPROTEIN"/>
    <property type="match status" value="1"/>
</dbReference>